<evidence type="ECO:0000313" key="2">
    <source>
        <dbReference type="Proteomes" id="UP001595798"/>
    </source>
</evidence>
<dbReference type="Proteomes" id="UP001595798">
    <property type="component" value="Unassembled WGS sequence"/>
</dbReference>
<sequence length="42" mass="4593">MILQPRSAPYRPMPGMNPALSHVPAVHLSGRLPYFPDPPAGR</sequence>
<dbReference type="RefSeq" id="WP_379888774.1">
    <property type="nucleotide sequence ID" value="NZ_JBHSDI010000055.1"/>
</dbReference>
<gene>
    <name evidence="1" type="ORF">ACFOZ5_15090</name>
</gene>
<evidence type="ECO:0000313" key="1">
    <source>
        <dbReference type="EMBL" id="MFC4260343.1"/>
    </source>
</evidence>
<name>A0ABV8QKR9_9GAMM</name>
<reference evidence="2" key="1">
    <citation type="journal article" date="2019" name="Int. J. Syst. Evol. Microbiol.">
        <title>The Global Catalogue of Microorganisms (GCM) 10K type strain sequencing project: providing services to taxonomists for standard genome sequencing and annotation.</title>
        <authorList>
            <consortium name="The Broad Institute Genomics Platform"/>
            <consortium name="The Broad Institute Genome Sequencing Center for Infectious Disease"/>
            <person name="Wu L."/>
            <person name="Ma J."/>
        </authorList>
    </citation>
    <scope>NUCLEOTIDE SEQUENCE [LARGE SCALE GENOMIC DNA]</scope>
    <source>
        <strain evidence="2">CECT 7297</strain>
    </source>
</reference>
<organism evidence="1 2">
    <name type="scientific">Marinobacter lacisalsi</name>
    <dbReference type="NCBI Taxonomy" id="475979"/>
    <lineage>
        <taxon>Bacteria</taxon>
        <taxon>Pseudomonadati</taxon>
        <taxon>Pseudomonadota</taxon>
        <taxon>Gammaproteobacteria</taxon>
        <taxon>Pseudomonadales</taxon>
        <taxon>Marinobacteraceae</taxon>
        <taxon>Marinobacter</taxon>
    </lineage>
</organism>
<proteinExistence type="predicted"/>
<keyword evidence="2" id="KW-1185">Reference proteome</keyword>
<dbReference type="EMBL" id="JBHSDI010000055">
    <property type="protein sequence ID" value="MFC4260343.1"/>
    <property type="molecule type" value="Genomic_DNA"/>
</dbReference>
<protein>
    <submittedName>
        <fullName evidence="1">Uncharacterized protein</fullName>
    </submittedName>
</protein>
<accession>A0ABV8QKR9</accession>
<comment type="caution">
    <text evidence="1">The sequence shown here is derived from an EMBL/GenBank/DDBJ whole genome shotgun (WGS) entry which is preliminary data.</text>
</comment>